<sequence>MLRSLILLSCLTQAGLGNPLPKAGSVSCSTTTSEVIIPTTTVTYTTTPISTIYASTAEDLGTFTNIVRIPSTSTVATVTSTATACQGSGSLAATGLATLYTTAGTASPASAKRDILVANQRDVAAECVVTTTFTTSVGQTYVFVPGTSTKLYTQYTAFSQATITVTSYTGTAYVVASEAATVTPAADACVTVVRDARCDPSLMVAAAGGTNNAQYGLISKSDVPTSGPKMDNICSGSAWDVRTNSCFLEFAVNPVDGELNCGESLLAYYDAGPISPMAAGAGWWVANICGSAEYGSAEPDDGT</sequence>
<gene>
    <name evidence="2" type="ORF">N0V93_009000</name>
</gene>
<dbReference type="AlphaFoldDB" id="A0A9W8YK04"/>
<reference evidence="2" key="1">
    <citation type="submission" date="2022-10" db="EMBL/GenBank/DDBJ databases">
        <title>Tapping the CABI collections for fungal endophytes: first genome assemblies for Collariella, Neodidymelliopsis, Ascochyta clinopodiicola, Didymella pomorum, Didymosphaeria variabile, Neocosmospora piperis and Neocucurbitaria cava.</title>
        <authorList>
            <person name="Hill R."/>
        </authorList>
    </citation>
    <scope>NUCLEOTIDE SEQUENCE</scope>
    <source>
        <strain evidence="2">IMI 355082</strain>
    </source>
</reference>
<evidence type="ECO:0000256" key="1">
    <source>
        <dbReference type="SAM" id="SignalP"/>
    </source>
</evidence>
<evidence type="ECO:0000313" key="3">
    <source>
        <dbReference type="Proteomes" id="UP001140453"/>
    </source>
</evidence>
<feature type="signal peptide" evidence="1">
    <location>
        <begin position="1"/>
        <end position="17"/>
    </location>
</feature>
<organism evidence="2 3">
    <name type="scientific">Gnomoniopsis smithogilvyi</name>
    <dbReference type="NCBI Taxonomy" id="1191159"/>
    <lineage>
        <taxon>Eukaryota</taxon>
        <taxon>Fungi</taxon>
        <taxon>Dikarya</taxon>
        <taxon>Ascomycota</taxon>
        <taxon>Pezizomycotina</taxon>
        <taxon>Sordariomycetes</taxon>
        <taxon>Sordariomycetidae</taxon>
        <taxon>Diaporthales</taxon>
        <taxon>Gnomoniaceae</taxon>
        <taxon>Gnomoniopsis</taxon>
    </lineage>
</organism>
<proteinExistence type="predicted"/>
<keyword evidence="3" id="KW-1185">Reference proteome</keyword>
<evidence type="ECO:0000313" key="2">
    <source>
        <dbReference type="EMBL" id="KAJ4386108.1"/>
    </source>
</evidence>
<protein>
    <submittedName>
        <fullName evidence="2">Uncharacterized protein</fullName>
    </submittedName>
</protein>
<accession>A0A9W8YK04</accession>
<dbReference type="EMBL" id="JAPEVB010000006">
    <property type="protein sequence ID" value="KAJ4386108.1"/>
    <property type="molecule type" value="Genomic_DNA"/>
</dbReference>
<comment type="caution">
    <text evidence="2">The sequence shown here is derived from an EMBL/GenBank/DDBJ whole genome shotgun (WGS) entry which is preliminary data.</text>
</comment>
<feature type="chain" id="PRO_5040958500" evidence="1">
    <location>
        <begin position="18"/>
        <end position="303"/>
    </location>
</feature>
<dbReference type="OrthoDB" id="3644474at2759"/>
<keyword evidence="1" id="KW-0732">Signal</keyword>
<dbReference type="Proteomes" id="UP001140453">
    <property type="component" value="Unassembled WGS sequence"/>
</dbReference>
<name>A0A9W8YK04_9PEZI</name>